<evidence type="ECO:0000313" key="1">
    <source>
        <dbReference type="EMBL" id="EGV99184.1"/>
    </source>
</evidence>
<dbReference type="AlphaFoldDB" id="G3HNZ6"/>
<reference evidence="2" key="1">
    <citation type="journal article" date="2011" name="Nat. Biotechnol.">
        <title>The genomic sequence of the Chinese hamster ovary (CHO)-K1 cell line.</title>
        <authorList>
            <person name="Xu X."/>
            <person name="Nagarajan H."/>
            <person name="Lewis N.E."/>
            <person name="Pan S."/>
            <person name="Cai Z."/>
            <person name="Liu X."/>
            <person name="Chen W."/>
            <person name="Xie M."/>
            <person name="Wang W."/>
            <person name="Hammond S."/>
            <person name="Andersen M.R."/>
            <person name="Neff N."/>
            <person name="Passarelli B."/>
            <person name="Koh W."/>
            <person name="Fan H.C."/>
            <person name="Wang J."/>
            <person name="Gui Y."/>
            <person name="Lee K.H."/>
            <person name="Betenbaugh M.J."/>
            <person name="Quake S.R."/>
            <person name="Famili I."/>
            <person name="Palsson B.O."/>
            <person name="Wang J."/>
        </authorList>
    </citation>
    <scope>NUCLEOTIDE SEQUENCE [LARGE SCALE GENOMIC DNA]</scope>
    <source>
        <strain evidence="2">CHO K1 cell line</strain>
    </source>
</reference>
<protein>
    <submittedName>
        <fullName evidence="1">Uncharacterized protein</fullName>
    </submittedName>
</protein>
<dbReference type="Proteomes" id="UP000001075">
    <property type="component" value="Unassembled WGS sequence"/>
</dbReference>
<accession>G3HNZ6</accession>
<name>G3HNZ6_CRIGR</name>
<evidence type="ECO:0000313" key="2">
    <source>
        <dbReference type="Proteomes" id="UP000001075"/>
    </source>
</evidence>
<dbReference type="EMBL" id="JH000562">
    <property type="protein sequence ID" value="EGV99184.1"/>
    <property type="molecule type" value="Genomic_DNA"/>
</dbReference>
<sequence length="135" mass="15363">MTRTCPLPQSESLDFRSQFLKGVMLISQGSLEERQHIHSQPFEAGKGDCVAKNLVCPFKWHHSESDSEPDGLVSESWVIAVIRGDQTRVRYAAESSPPPHFSHCLELTIVVVVERYISVLWVCVVNDWVDVLKWK</sequence>
<dbReference type="InParanoid" id="G3HNZ6"/>
<gene>
    <name evidence="1" type="ORF">I79_012497</name>
</gene>
<proteinExistence type="predicted"/>
<organism evidence="1 2">
    <name type="scientific">Cricetulus griseus</name>
    <name type="common">Chinese hamster</name>
    <name type="synonym">Cricetulus barabensis griseus</name>
    <dbReference type="NCBI Taxonomy" id="10029"/>
    <lineage>
        <taxon>Eukaryota</taxon>
        <taxon>Metazoa</taxon>
        <taxon>Chordata</taxon>
        <taxon>Craniata</taxon>
        <taxon>Vertebrata</taxon>
        <taxon>Euteleostomi</taxon>
        <taxon>Mammalia</taxon>
        <taxon>Eutheria</taxon>
        <taxon>Euarchontoglires</taxon>
        <taxon>Glires</taxon>
        <taxon>Rodentia</taxon>
        <taxon>Myomorpha</taxon>
        <taxon>Muroidea</taxon>
        <taxon>Cricetidae</taxon>
        <taxon>Cricetinae</taxon>
        <taxon>Cricetulus</taxon>
    </lineage>
</organism>